<dbReference type="Pfam" id="PF12697">
    <property type="entry name" value="Abhydrolase_6"/>
    <property type="match status" value="1"/>
</dbReference>
<evidence type="ECO:0000313" key="3">
    <source>
        <dbReference type="Proteomes" id="UP000624709"/>
    </source>
</evidence>
<gene>
    <name evidence="2" type="ORF">Apa02nite_093370</name>
</gene>
<sequence length="274" mass="28924">MTNANWQAGRTTAPDGTAVTFLEVGAGPGLVVVPGNNRRAHHYRELAVALADRYRVTVIDRRGRGASGPQGPDYSVESEAGDVLAVLAATGAKWLFGHSYGGLIALHAALRQPPAGLAVYEPGVSLGGSFDAGWLPAFTRLVERGRHHAAMTLFLRRTRLAPVGNAPAPVFHALAFLLLHGSDGADTRVMMATTPREIGEVVRLDSDGSRYAAVTCPTLLLGGGRTPAYLTGVLPLLSHIIPDARLEMLDDLDHNAPDLNAPALIAARLSGFLH</sequence>
<name>A0ABQ4BRC5_9ACTN</name>
<dbReference type="InterPro" id="IPR050266">
    <property type="entry name" value="AB_hydrolase_sf"/>
</dbReference>
<keyword evidence="3" id="KW-1185">Reference proteome</keyword>
<evidence type="ECO:0000259" key="1">
    <source>
        <dbReference type="Pfam" id="PF12697"/>
    </source>
</evidence>
<keyword evidence="2" id="KW-0378">Hydrolase</keyword>
<dbReference type="InterPro" id="IPR000073">
    <property type="entry name" value="AB_hydrolase_1"/>
</dbReference>
<dbReference type="InterPro" id="IPR029058">
    <property type="entry name" value="AB_hydrolase_fold"/>
</dbReference>
<comment type="caution">
    <text evidence="2">The sequence shown here is derived from an EMBL/GenBank/DDBJ whole genome shotgun (WGS) entry which is preliminary data.</text>
</comment>
<dbReference type="PANTHER" id="PTHR43798">
    <property type="entry name" value="MONOACYLGLYCEROL LIPASE"/>
    <property type="match status" value="1"/>
</dbReference>
<dbReference type="Proteomes" id="UP000624709">
    <property type="component" value="Unassembled WGS sequence"/>
</dbReference>
<feature type="domain" description="AB hydrolase-1" evidence="1">
    <location>
        <begin position="30"/>
        <end position="267"/>
    </location>
</feature>
<dbReference type="GO" id="GO:0016787">
    <property type="term" value="F:hydrolase activity"/>
    <property type="evidence" value="ECO:0007669"/>
    <property type="project" value="UniProtKB-KW"/>
</dbReference>
<dbReference type="SUPFAM" id="SSF53474">
    <property type="entry name" value="alpha/beta-Hydrolases"/>
    <property type="match status" value="1"/>
</dbReference>
<evidence type="ECO:0000313" key="2">
    <source>
        <dbReference type="EMBL" id="GIE73229.1"/>
    </source>
</evidence>
<dbReference type="RefSeq" id="WP_203830856.1">
    <property type="nucleotide sequence ID" value="NZ_BAAATY010000086.1"/>
</dbReference>
<proteinExistence type="predicted"/>
<organism evidence="2 3">
    <name type="scientific">Actinoplanes palleronii</name>
    <dbReference type="NCBI Taxonomy" id="113570"/>
    <lineage>
        <taxon>Bacteria</taxon>
        <taxon>Bacillati</taxon>
        <taxon>Actinomycetota</taxon>
        <taxon>Actinomycetes</taxon>
        <taxon>Micromonosporales</taxon>
        <taxon>Micromonosporaceae</taxon>
        <taxon>Actinoplanes</taxon>
    </lineage>
</organism>
<reference evidence="2 3" key="1">
    <citation type="submission" date="2021-01" db="EMBL/GenBank/DDBJ databases">
        <title>Whole genome shotgun sequence of Actinoplanes palleronii NBRC 14916.</title>
        <authorList>
            <person name="Komaki H."/>
            <person name="Tamura T."/>
        </authorList>
    </citation>
    <scope>NUCLEOTIDE SEQUENCE [LARGE SCALE GENOMIC DNA]</scope>
    <source>
        <strain evidence="2 3">NBRC 14916</strain>
    </source>
</reference>
<dbReference type="Gene3D" id="3.40.50.1820">
    <property type="entry name" value="alpha/beta hydrolase"/>
    <property type="match status" value="1"/>
</dbReference>
<accession>A0ABQ4BRC5</accession>
<dbReference type="EMBL" id="BOMS01000167">
    <property type="protein sequence ID" value="GIE73229.1"/>
    <property type="molecule type" value="Genomic_DNA"/>
</dbReference>
<protein>
    <submittedName>
        <fullName evidence="2">Alpha/beta hydrolase</fullName>
    </submittedName>
</protein>